<protein>
    <submittedName>
        <fullName evidence="12">Putative MscS family protein YkuT</fullName>
    </submittedName>
</protein>
<dbReference type="RefSeq" id="WP_350331918.1">
    <property type="nucleotide sequence ID" value="NZ_CP054719.1"/>
</dbReference>
<evidence type="ECO:0000256" key="5">
    <source>
        <dbReference type="ARBA" id="ARBA00022989"/>
    </source>
</evidence>
<dbReference type="GO" id="GO:0005886">
    <property type="term" value="C:plasma membrane"/>
    <property type="evidence" value="ECO:0007669"/>
    <property type="project" value="UniProtKB-SubCell"/>
</dbReference>
<dbReference type="PANTHER" id="PTHR30460">
    <property type="entry name" value="MODERATE CONDUCTANCE MECHANOSENSITIVE CHANNEL YBIO"/>
    <property type="match status" value="1"/>
</dbReference>
<name>A0A7L9RVJ2_9PROT</name>
<evidence type="ECO:0000256" key="1">
    <source>
        <dbReference type="ARBA" id="ARBA00004651"/>
    </source>
</evidence>
<feature type="transmembrane region" description="Helical" evidence="8">
    <location>
        <begin position="483"/>
        <end position="502"/>
    </location>
</feature>
<evidence type="ECO:0000256" key="7">
    <source>
        <dbReference type="SAM" id="MobiDB-lite"/>
    </source>
</evidence>
<evidence type="ECO:0000256" key="8">
    <source>
        <dbReference type="SAM" id="Phobius"/>
    </source>
</evidence>
<feature type="transmembrane region" description="Helical" evidence="8">
    <location>
        <begin position="187"/>
        <end position="213"/>
    </location>
</feature>
<dbReference type="SUPFAM" id="SSF50182">
    <property type="entry name" value="Sm-like ribonucleoproteins"/>
    <property type="match status" value="1"/>
</dbReference>
<feature type="transmembrane region" description="Helical" evidence="8">
    <location>
        <begin position="405"/>
        <end position="423"/>
    </location>
</feature>
<dbReference type="InterPro" id="IPR011014">
    <property type="entry name" value="MscS_channel_TM-2"/>
</dbReference>
<feature type="domain" description="Mechanosensitive ion channel transmembrane helices 2/3" evidence="11">
    <location>
        <begin position="526"/>
        <end position="566"/>
    </location>
</feature>
<dbReference type="InterPro" id="IPR023408">
    <property type="entry name" value="MscS_beta-dom_sf"/>
</dbReference>
<organism evidence="12 13">
    <name type="scientific">Candidatus Bodocaedibacter vickermanii</name>
    <dbReference type="NCBI Taxonomy" id="2741701"/>
    <lineage>
        <taxon>Bacteria</taxon>
        <taxon>Pseudomonadati</taxon>
        <taxon>Pseudomonadota</taxon>
        <taxon>Alphaproteobacteria</taxon>
        <taxon>Holosporales</taxon>
        <taxon>Candidatus Paracaedibacteraceae</taxon>
        <taxon>Candidatus Bodocaedibacter</taxon>
    </lineage>
</organism>
<dbReference type="Pfam" id="PF21088">
    <property type="entry name" value="MS_channel_1st"/>
    <property type="match status" value="1"/>
</dbReference>
<keyword evidence="6 8" id="KW-0472">Membrane</keyword>
<feature type="transmembrane region" description="Helical" evidence="8">
    <location>
        <begin position="522"/>
        <end position="541"/>
    </location>
</feature>
<dbReference type="Proteomes" id="UP000594001">
    <property type="component" value="Chromosome"/>
</dbReference>
<proteinExistence type="inferred from homology"/>
<keyword evidence="4 8" id="KW-0812">Transmembrane</keyword>
<evidence type="ECO:0000256" key="9">
    <source>
        <dbReference type="SAM" id="SignalP"/>
    </source>
</evidence>
<keyword evidence="9" id="KW-0732">Signal</keyword>
<evidence type="ECO:0000256" key="6">
    <source>
        <dbReference type="ARBA" id="ARBA00023136"/>
    </source>
</evidence>
<reference evidence="12 13" key="1">
    <citation type="submission" date="2020-06" db="EMBL/GenBank/DDBJ databases">
        <title>The endosymbiont of the kinetoplastid Bodo saltans is a Paracaedibacter-like alpha-proteobacterium possessing a putative toxin-antitoxin system.</title>
        <authorList>
            <person name="Midha S."/>
            <person name="Rigden D.J."/>
            <person name="Siozios S."/>
            <person name="Hurst G.D.D."/>
            <person name="Jackson A.P."/>
        </authorList>
    </citation>
    <scope>NUCLEOTIDE SEQUENCE [LARGE SCALE GENOMIC DNA]</scope>
    <source>
        <strain evidence="12">Lake Konstanz</strain>
    </source>
</reference>
<feature type="transmembrane region" description="Helical" evidence="8">
    <location>
        <begin position="325"/>
        <end position="343"/>
    </location>
</feature>
<comment type="subcellular location">
    <subcellularLocation>
        <location evidence="1">Cell membrane</location>
        <topology evidence="1">Multi-pass membrane protein</topology>
    </subcellularLocation>
</comment>
<accession>A0A7L9RVJ2</accession>
<dbReference type="AlphaFoldDB" id="A0A7L9RVJ2"/>
<feature type="region of interest" description="Disordered" evidence="7">
    <location>
        <begin position="43"/>
        <end position="96"/>
    </location>
</feature>
<feature type="signal peptide" evidence="9">
    <location>
        <begin position="1"/>
        <end position="22"/>
    </location>
</feature>
<evidence type="ECO:0000313" key="12">
    <source>
        <dbReference type="EMBL" id="QOL20368.1"/>
    </source>
</evidence>
<keyword evidence="3" id="KW-1003">Cell membrane</keyword>
<evidence type="ECO:0000256" key="2">
    <source>
        <dbReference type="ARBA" id="ARBA00008017"/>
    </source>
</evidence>
<feature type="compositionally biased region" description="Polar residues" evidence="7">
    <location>
        <begin position="67"/>
        <end position="95"/>
    </location>
</feature>
<evidence type="ECO:0000256" key="4">
    <source>
        <dbReference type="ARBA" id="ARBA00022692"/>
    </source>
</evidence>
<sequence>MVLRLLIASFILLGTVNMNVYGAEDDNEDEFTVEDVTPEMLARTLPPQDQDTDVDADAAKPSDAEDSTNQTSATAVTSDDVATNSNPVAVTPTNESDPKLRDVIRILETDADRANLVATLKTLTQSNALAPQQFMFVNMVVGIKDFLRSVVTEFKVFVQGLTQKNTWKIDLDTQVFQKSEQVKLISLAYIVLAALFIQALIAKLIGGAVPPFFGKLDRESNIKTVMRTFVSIIAFFLVAYAFKTYFIQDSDAQTYIEESVLTILIVQVGFMVLRLSIATGILPVNPEYRKSLVGTAFVLTLLWGGYTYAATLLSSADQLTVVSRPLSQLFFGGVTLIGVWILNRYRHVIEGMLFRKEFITSNRLLGSVQQVISGSVHYVVVIGVVMMYLAWFVNNQGMFQYFQDQLGITIVSLLILSIASYIMESSAGYLSSDNDQDAKISAVTHRLIDVLAFITVVNLVYRWLAPLVEMQGISTSKISDKLFGIFIIVALTVGVIHGLNRILNGSSRMLGDNKHLKTFVPILDRLSKLVVLIISGLLVLIELNVNVMPIVASFSVLGLGIGLASKSIIEDFMNGLLIIQENDFNIGDKITIGGISGTIENITLRKLHLRDSQGFLNFIPFSNVGAITNQSRDYNNDKITIPLPSTFHLKRTVHILEDVGKQLLHDPDLKSYIIAIPKFIGVSEFQVSAHQGSEITTMMQFELKTVPGHMALVAGEFRKLAKLAFEEMERVL</sequence>
<feature type="transmembrane region" description="Helical" evidence="8">
    <location>
        <begin position="259"/>
        <end position="284"/>
    </location>
</feature>
<dbReference type="Gene3D" id="1.10.287.1260">
    <property type="match status" value="1"/>
</dbReference>
<evidence type="ECO:0000256" key="3">
    <source>
        <dbReference type="ARBA" id="ARBA00022475"/>
    </source>
</evidence>
<evidence type="ECO:0000259" key="11">
    <source>
        <dbReference type="Pfam" id="PF21088"/>
    </source>
</evidence>
<evidence type="ECO:0000259" key="10">
    <source>
        <dbReference type="Pfam" id="PF00924"/>
    </source>
</evidence>
<feature type="domain" description="Mechanosensitive ion channel MscS" evidence="10">
    <location>
        <begin position="568"/>
        <end position="632"/>
    </location>
</feature>
<dbReference type="Pfam" id="PF00924">
    <property type="entry name" value="MS_channel_2nd"/>
    <property type="match status" value="1"/>
</dbReference>
<dbReference type="InterPro" id="IPR010920">
    <property type="entry name" value="LSM_dom_sf"/>
</dbReference>
<dbReference type="EMBL" id="CP054719">
    <property type="protein sequence ID" value="QOL20368.1"/>
    <property type="molecule type" value="Genomic_DNA"/>
</dbReference>
<dbReference type="InterPro" id="IPR049142">
    <property type="entry name" value="MS_channel_1st"/>
</dbReference>
<dbReference type="InterPro" id="IPR006685">
    <property type="entry name" value="MscS_channel_2nd"/>
</dbReference>
<gene>
    <name evidence="12" type="primary">ykuT</name>
    <name evidence="12" type="ORF">CPBP_01160</name>
</gene>
<comment type="similarity">
    <text evidence="2">Belongs to the MscS (TC 1.A.23) family.</text>
</comment>
<dbReference type="SUPFAM" id="SSF82861">
    <property type="entry name" value="Mechanosensitive channel protein MscS (YggB), transmembrane region"/>
    <property type="match status" value="1"/>
</dbReference>
<feature type="chain" id="PRO_5032381587" evidence="9">
    <location>
        <begin position="23"/>
        <end position="732"/>
    </location>
</feature>
<dbReference type="Gene3D" id="2.30.30.60">
    <property type="match status" value="1"/>
</dbReference>
<evidence type="ECO:0000313" key="13">
    <source>
        <dbReference type="Proteomes" id="UP000594001"/>
    </source>
</evidence>
<keyword evidence="5 8" id="KW-1133">Transmembrane helix</keyword>
<keyword evidence="13" id="KW-1185">Reference proteome</keyword>
<feature type="transmembrane region" description="Helical" evidence="8">
    <location>
        <begin position="443"/>
        <end position="463"/>
    </location>
</feature>
<feature type="transmembrane region" description="Helical" evidence="8">
    <location>
        <begin position="291"/>
        <end position="313"/>
    </location>
</feature>
<feature type="transmembrane region" description="Helical" evidence="8">
    <location>
        <begin position="225"/>
        <end position="247"/>
    </location>
</feature>
<dbReference type="KEGG" id="pbal:CPBP_01160"/>
<dbReference type="GO" id="GO:0008381">
    <property type="term" value="F:mechanosensitive monoatomic ion channel activity"/>
    <property type="evidence" value="ECO:0007669"/>
    <property type="project" value="InterPro"/>
</dbReference>
<feature type="transmembrane region" description="Helical" evidence="8">
    <location>
        <begin position="364"/>
        <end position="393"/>
    </location>
</feature>
<dbReference type="PANTHER" id="PTHR30460:SF0">
    <property type="entry name" value="MODERATE CONDUCTANCE MECHANOSENSITIVE CHANNEL YBIO"/>
    <property type="match status" value="1"/>
</dbReference>
<dbReference type="InterPro" id="IPR045276">
    <property type="entry name" value="YbiO_bact"/>
</dbReference>